<evidence type="ECO:0000256" key="3">
    <source>
        <dbReference type="ARBA" id="ARBA00012835"/>
    </source>
</evidence>
<evidence type="ECO:0000256" key="9">
    <source>
        <dbReference type="ARBA" id="ARBA00030865"/>
    </source>
</evidence>
<dbReference type="GO" id="GO:0050561">
    <property type="term" value="F:glutamate-tRNA(Gln) ligase activity"/>
    <property type="evidence" value="ECO:0007669"/>
    <property type="project" value="UniProtKB-EC"/>
</dbReference>
<dbReference type="GO" id="GO:0008270">
    <property type="term" value="F:zinc ion binding"/>
    <property type="evidence" value="ECO:0007669"/>
    <property type="project" value="InterPro"/>
</dbReference>
<evidence type="ECO:0000256" key="15">
    <source>
        <dbReference type="ARBA" id="ARBA00047479"/>
    </source>
</evidence>
<dbReference type="Gene3D" id="1.10.10.350">
    <property type="match status" value="1"/>
</dbReference>
<dbReference type="CDD" id="cd00808">
    <property type="entry name" value="GluRS_core"/>
    <property type="match status" value="1"/>
</dbReference>
<keyword evidence="8 17" id="KW-0030">Aminoacyl-tRNA synthetase</keyword>
<dbReference type="SUPFAM" id="SSF48163">
    <property type="entry name" value="An anticodon-binding domain of class I aminoacyl-tRNA synthetases"/>
    <property type="match status" value="1"/>
</dbReference>
<evidence type="ECO:0000256" key="7">
    <source>
        <dbReference type="ARBA" id="ARBA00022917"/>
    </source>
</evidence>
<comment type="caution">
    <text evidence="20">The sequence shown here is derived from an EMBL/GenBank/DDBJ whole genome shotgun (WGS) entry which is preliminary data.</text>
</comment>
<evidence type="ECO:0000256" key="2">
    <source>
        <dbReference type="ARBA" id="ARBA00007894"/>
    </source>
</evidence>
<proteinExistence type="inferred from homology"/>
<dbReference type="GO" id="GO:0005739">
    <property type="term" value="C:mitochondrion"/>
    <property type="evidence" value="ECO:0007669"/>
    <property type="project" value="UniProtKB-SubCell"/>
</dbReference>
<dbReference type="PANTHER" id="PTHR43311">
    <property type="entry name" value="GLUTAMATE--TRNA LIGASE"/>
    <property type="match status" value="1"/>
</dbReference>
<dbReference type="InterPro" id="IPR045462">
    <property type="entry name" value="aa-tRNA-synth_I_cd-bd"/>
</dbReference>
<dbReference type="InterPro" id="IPR049940">
    <property type="entry name" value="GluQ/Sye"/>
</dbReference>
<dbReference type="EMBL" id="CAXITT010000917">
    <property type="protein sequence ID" value="CAL1547199.1"/>
    <property type="molecule type" value="Genomic_DNA"/>
</dbReference>
<keyword evidence="5 17" id="KW-0547">Nucleotide-binding</keyword>
<protein>
    <recommendedName>
        <fullName evidence="11">Nondiscriminating glutamyl-tRNA synthetase EARS2, mitochondrial</fullName>
        <ecNumber evidence="3">6.1.1.17</ecNumber>
        <ecNumber evidence="10">6.1.1.24</ecNumber>
    </recommendedName>
    <alternativeName>
        <fullName evidence="13">Glutamate--tRNA(Gln) ligase EARS2, mitochondrial</fullName>
    </alternativeName>
    <alternativeName>
        <fullName evidence="9">Glutamyl-tRNA synthetase</fullName>
    </alternativeName>
    <alternativeName>
        <fullName evidence="12">Mitochondrial glutamyl-tRNA synthetase</fullName>
    </alternativeName>
</protein>
<evidence type="ECO:0000256" key="8">
    <source>
        <dbReference type="ARBA" id="ARBA00023146"/>
    </source>
</evidence>
<evidence type="ECO:0000256" key="4">
    <source>
        <dbReference type="ARBA" id="ARBA00022598"/>
    </source>
</evidence>
<organism evidence="20 21">
    <name type="scientific">Lymnaea stagnalis</name>
    <name type="common">Great pond snail</name>
    <name type="synonym">Helix stagnalis</name>
    <dbReference type="NCBI Taxonomy" id="6523"/>
    <lineage>
        <taxon>Eukaryota</taxon>
        <taxon>Metazoa</taxon>
        <taxon>Spiralia</taxon>
        <taxon>Lophotrochozoa</taxon>
        <taxon>Mollusca</taxon>
        <taxon>Gastropoda</taxon>
        <taxon>Heterobranchia</taxon>
        <taxon>Euthyneura</taxon>
        <taxon>Panpulmonata</taxon>
        <taxon>Hygrophila</taxon>
        <taxon>Lymnaeoidea</taxon>
        <taxon>Lymnaeidae</taxon>
        <taxon>Lymnaea</taxon>
    </lineage>
</organism>
<dbReference type="InterPro" id="IPR014729">
    <property type="entry name" value="Rossmann-like_a/b/a_fold"/>
</dbReference>
<feature type="domain" description="Aminoacyl-tRNA synthetase class I anticodon-binding" evidence="19">
    <location>
        <begin position="413"/>
        <end position="541"/>
    </location>
</feature>
<evidence type="ECO:0000259" key="18">
    <source>
        <dbReference type="Pfam" id="PF00749"/>
    </source>
</evidence>
<dbReference type="InterPro" id="IPR008925">
    <property type="entry name" value="aa_tRNA-synth_I_cd-bd_sf"/>
</dbReference>
<dbReference type="HAMAP" id="MF_00022">
    <property type="entry name" value="Glu_tRNA_synth_type1"/>
    <property type="match status" value="1"/>
</dbReference>
<reference evidence="20 21" key="1">
    <citation type="submission" date="2024-04" db="EMBL/GenBank/DDBJ databases">
        <authorList>
            <consortium name="Genoscope - CEA"/>
            <person name="William W."/>
        </authorList>
    </citation>
    <scope>NUCLEOTIDE SEQUENCE [LARGE SCALE GENOMIC DNA]</scope>
</reference>
<evidence type="ECO:0000256" key="10">
    <source>
        <dbReference type="ARBA" id="ARBA00044054"/>
    </source>
</evidence>
<dbReference type="InterPro" id="IPR000924">
    <property type="entry name" value="Glu/Gln-tRNA-synth"/>
</dbReference>
<comment type="subcellular location">
    <subcellularLocation>
        <location evidence="1">Mitochondrion</location>
    </subcellularLocation>
</comment>
<dbReference type="InterPro" id="IPR001412">
    <property type="entry name" value="aa-tRNA-synth_I_CS"/>
</dbReference>
<keyword evidence="6 17" id="KW-0067">ATP-binding</keyword>
<dbReference type="SUPFAM" id="SSF52374">
    <property type="entry name" value="Nucleotidylyl transferase"/>
    <property type="match status" value="1"/>
</dbReference>
<dbReference type="GO" id="GO:0000049">
    <property type="term" value="F:tRNA binding"/>
    <property type="evidence" value="ECO:0007669"/>
    <property type="project" value="InterPro"/>
</dbReference>
<keyword evidence="7 17" id="KW-0648">Protein biosynthesis</keyword>
<dbReference type="InterPro" id="IPR020751">
    <property type="entry name" value="aa-tRNA-synth_I_codon-bd_sub2"/>
</dbReference>
<dbReference type="PRINTS" id="PR00987">
    <property type="entry name" value="TRNASYNTHGLU"/>
</dbReference>
<sequence>MAAPITKFKQFYFQGFLPSKCAFHRKFTKFRHVFLIKRSFQSKVPDSSQVRVRFAPSPTGYLHLGGLRTALYNFLFARSRNGKFILRIEDTDQSRAVPGAIEKLQETLHWAGVDPDEGPEVGGSYGPYIQSQRLDVYKENIQTLLNNGWAYPCFCTARRLEIMRKEAAKSGEPSKYDNRCRSISREEGQELIAKGTPHVIRLKLEPTPDPWHDMVKGETSHNIIDIEGDPILMKSDGYPTYHFANVVDDHLMQISHVLRGSEWLASTPKHILLYKAFGWRPPTFGHLPLIVNHDGTKLSKRQGDIHIEHYRELGCFPQAVLNYITSIGGGFQKYETGRTLQDMWESFDVQSIRSHPGRLSPKWLQEANRHMINEMVNSGNGKVVADLVQQVRQLVVSKFNNRLEEGPLRDQVLSDSYIVRIIKWSMLDERTSLLSDFVKPDLEYLWVTPTQTQLSELATMETSAAVILSDFQAWVSSVKDFSTGHLGEELNLFAKKQNLKPQKYFALLRTALTGLKQGAPVAEMMAVIGKENVLLRLETALKVVQQLTPNTDQLASS</sequence>
<comment type="catalytic activity">
    <reaction evidence="16">
        <text>tRNA(Gln) + L-glutamate + ATP = L-glutamyl-tRNA(Gln) + AMP + diphosphate</text>
        <dbReference type="Rhea" id="RHEA:64612"/>
        <dbReference type="Rhea" id="RHEA-COMP:9662"/>
        <dbReference type="Rhea" id="RHEA-COMP:9684"/>
        <dbReference type="ChEBI" id="CHEBI:29985"/>
        <dbReference type="ChEBI" id="CHEBI:30616"/>
        <dbReference type="ChEBI" id="CHEBI:33019"/>
        <dbReference type="ChEBI" id="CHEBI:78442"/>
        <dbReference type="ChEBI" id="CHEBI:78520"/>
        <dbReference type="ChEBI" id="CHEBI:456215"/>
    </reaction>
    <physiologicalReaction direction="left-to-right" evidence="16">
        <dbReference type="Rhea" id="RHEA:64613"/>
    </physiologicalReaction>
</comment>
<dbReference type="NCBIfam" id="TIGR00464">
    <property type="entry name" value="gltX_bact"/>
    <property type="match status" value="1"/>
</dbReference>
<evidence type="ECO:0000256" key="11">
    <source>
        <dbReference type="ARBA" id="ARBA00044142"/>
    </source>
</evidence>
<dbReference type="Proteomes" id="UP001497497">
    <property type="component" value="Unassembled WGS sequence"/>
</dbReference>
<comment type="catalytic activity">
    <reaction evidence="15">
        <text>tRNA(Glx) + L-glutamate + ATP = L-glutamyl-tRNA(Glx) + AMP + diphosphate</text>
        <dbReference type="Rhea" id="RHEA:18397"/>
        <dbReference type="Rhea" id="RHEA-COMP:9713"/>
        <dbReference type="Rhea" id="RHEA-COMP:9716"/>
        <dbReference type="ChEBI" id="CHEBI:29985"/>
        <dbReference type="ChEBI" id="CHEBI:30616"/>
        <dbReference type="ChEBI" id="CHEBI:33019"/>
        <dbReference type="ChEBI" id="CHEBI:78442"/>
        <dbReference type="ChEBI" id="CHEBI:78520"/>
        <dbReference type="ChEBI" id="CHEBI:456215"/>
        <dbReference type="EC" id="6.1.1.24"/>
    </reaction>
    <physiologicalReaction direction="left-to-right" evidence="15">
        <dbReference type="Rhea" id="RHEA:18398"/>
    </physiologicalReaction>
</comment>
<dbReference type="GO" id="GO:0004818">
    <property type="term" value="F:glutamate-tRNA ligase activity"/>
    <property type="evidence" value="ECO:0007669"/>
    <property type="project" value="UniProtKB-EC"/>
</dbReference>
<dbReference type="InterPro" id="IPR020058">
    <property type="entry name" value="Glu/Gln-tRNA-synth_Ib_cat-dom"/>
</dbReference>
<name>A0AAV2IN51_LYMST</name>
<dbReference type="Gene3D" id="3.40.50.620">
    <property type="entry name" value="HUPs"/>
    <property type="match status" value="1"/>
</dbReference>
<evidence type="ECO:0000313" key="21">
    <source>
        <dbReference type="Proteomes" id="UP001497497"/>
    </source>
</evidence>
<dbReference type="FunFam" id="3.40.50.620:FF:000045">
    <property type="entry name" value="Glutamate--tRNA ligase, mitochondrial"/>
    <property type="match status" value="1"/>
</dbReference>
<gene>
    <name evidence="20" type="ORF">GSLYS_00020524001</name>
</gene>
<comment type="similarity">
    <text evidence="2">Belongs to the class-I aminoacyl-tRNA synthetase family. Glutamate--tRNA ligase type 1 subfamily.</text>
</comment>
<dbReference type="EC" id="6.1.1.24" evidence="10"/>
<evidence type="ECO:0000256" key="13">
    <source>
        <dbReference type="ARBA" id="ARBA00044313"/>
    </source>
</evidence>
<dbReference type="GO" id="GO:0005524">
    <property type="term" value="F:ATP binding"/>
    <property type="evidence" value="ECO:0007669"/>
    <property type="project" value="UniProtKB-KW"/>
</dbReference>
<dbReference type="GO" id="GO:0006424">
    <property type="term" value="P:glutamyl-tRNA aminoacylation"/>
    <property type="evidence" value="ECO:0007669"/>
    <property type="project" value="InterPro"/>
</dbReference>
<dbReference type="PROSITE" id="PS00178">
    <property type="entry name" value="AA_TRNA_LIGASE_I"/>
    <property type="match status" value="1"/>
</dbReference>
<dbReference type="AlphaFoldDB" id="A0AAV2IN51"/>
<keyword evidence="4 17" id="KW-0436">Ligase</keyword>
<evidence type="ECO:0000256" key="14">
    <source>
        <dbReference type="ARBA" id="ARBA00047366"/>
    </source>
</evidence>
<evidence type="ECO:0000256" key="17">
    <source>
        <dbReference type="RuleBase" id="RU363037"/>
    </source>
</evidence>
<keyword evidence="21" id="KW-1185">Reference proteome</keyword>
<feature type="domain" description="Glutamyl/glutaminyl-tRNA synthetase class Ib catalytic" evidence="18">
    <location>
        <begin position="49"/>
        <end position="351"/>
    </location>
</feature>
<evidence type="ECO:0000259" key="19">
    <source>
        <dbReference type="Pfam" id="PF19269"/>
    </source>
</evidence>
<evidence type="ECO:0000256" key="16">
    <source>
        <dbReference type="ARBA" id="ARBA00047689"/>
    </source>
</evidence>
<evidence type="ECO:0000256" key="5">
    <source>
        <dbReference type="ARBA" id="ARBA00022741"/>
    </source>
</evidence>
<comment type="catalytic activity">
    <reaction evidence="14">
        <text>tRNA(Glu) + L-glutamate + ATP = L-glutamyl-tRNA(Glu) + AMP + diphosphate</text>
        <dbReference type="Rhea" id="RHEA:23540"/>
        <dbReference type="Rhea" id="RHEA-COMP:9663"/>
        <dbReference type="Rhea" id="RHEA-COMP:9680"/>
        <dbReference type="ChEBI" id="CHEBI:29985"/>
        <dbReference type="ChEBI" id="CHEBI:30616"/>
        <dbReference type="ChEBI" id="CHEBI:33019"/>
        <dbReference type="ChEBI" id="CHEBI:78442"/>
        <dbReference type="ChEBI" id="CHEBI:78520"/>
        <dbReference type="ChEBI" id="CHEBI:456215"/>
        <dbReference type="EC" id="6.1.1.17"/>
    </reaction>
    <physiologicalReaction direction="left-to-right" evidence="14">
        <dbReference type="Rhea" id="RHEA:23541"/>
    </physiologicalReaction>
</comment>
<accession>A0AAV2IN51</accession>
<dbReference type="Pfam" id="PF19269">
    <property type="entry name" value="Anticodon_2"/>
    <property type="match status" value="1"/>
</dbReference>
<evidence type="ECO:0000313" key="20">
    <source>
        <dbReference type="EMBL" id="CAL1547199.1"/>
    </source>
</evidence>
<evidence type="ECO:0000256" key="1">
    <source>
        <dbReference type="ARBA" id="ARBA00004173"/>
    </source>
</evidence>
<dbReference type="Pfam" id="PF00749">
    <property type="entry name" value="tRNA-synt_1c"/>
    <property type="match status" value="1"/>
</dbReference>
<dbReference type="InterPro" id="IPR004527">
    <property type="entry name" value="Glu-tRNA-ligase_bac/mito"/>
</dbReference>
<dbReference type="EC" id="6.1.1.17" evidence="3"/>
<dbReference type="InterPro" id="IPR033910">
    <property type="entry name" value="GluRS_core"/>
</dbReference>
<evidence type="ECO:0000256" key="12">
    <source>
        <dbReference type="ARBA" id="ARBA00044251"/>
    </source>
</evidence>
<evidence type="ECO:0000256" key="6">
    <source>
        <dbReference type="ARBA" id="ARBA00022840"/>
    </source>
</evidence>
<dbReference type="PANTHER" id="PTHR43311:SF2">
    <property type="entry name" value="GLUTAMATE--TRNA LIGASE, MITOCHONDRIAL-RELATED"/>
    <property type="match status" value="1"/>
</dbReference>